<accession>A0A193LCU7</accession>
<dbReference type="SUPFAM" id="SSF52440">
    <property type="entry name" value="PreATP-grasp domain"/>
    <property type="match status" value="1"/>
</dbReference>
<sequence>MPMRLGVVMDPIESITPKKDSSLAMLLEAERRGAEIHYLLQDDLRLLEGRALGTAARLRVRDDNNDWYTLGERAEIALGDLDVILMRKDPPFDMEYIYSSYILERAAEAGALIVNRPQSLRDMNEKAYTAWFADCAPVTLVTRSMSDLKQFLREHEQIVVKPLDGMGGRSIFVVKKGDNNANVIFETLTDYESRYAMAQVYIPEIKQGDKRILLIDGEPVPYALARIPSADDNRGNLVMGAVGEGRELTERDRFICSRVGPVLRDKGVLFAGLDVIGDYLTEINVTSPTGIRELDRQYDLNIAGLLFDAIAAKLA</sequence>
<dbReference type="InterPro" id="IPR013815">
    <property type="entry name" value="ATP_grasp_subdomain_1"/>
</dbReference>
<evidence type="ECO:0000313" key="13">
    <source>
        <dbReference type="Proteomes" id="UP000092695"/>
    </source>
</evidence>
<evidence type="ECO:0000256" key="8">
    <source>
        <dbReference type="ARBA" id="ARBA00022842"/>
    </source>
</evidence>
<dbReference type="AlphaFoldDB" id="A0A193LCU7"/>
<dbReference type="NCBIfam" id="TIGR01380">
    <property type="entry name" value="glut_syn"/>
    <property type="match status" value="1"/>
</dbReference>
<evidence type="ECO:0000256" key="1">
    <source>
        <dbReference type="ARBA" id="ARBA00001936"/>
    </source>
</evidence>
<evidence type="ECO:0000259" key="11">
    <source>
        <dbReference type="PROSITE" id="PS50975"/>
    </source>
</evidence>
<dbReference type="Proteomes" id="UP000092695">
    <property type="component" value="Chromosome"/>
</dbReference>
<dbReference type="UniPathway" id="UPA00142">
    <property type="reaction ID" value="UER00210"/>
</dbReference>
<dbReference type="HAMAP" id="MF_00162">
    <property type="entry name" value="GSH_S"/>
    <property type="match status" value="1"/>
</dbReference>
<dbReference type="GO" id="GO:0004363">
    <property type="term" value="F:glutathione synthase activity"/>
    <property type="evidence" value="ECO:0007669"/>
    <property type="project" value="UniProtKB-UniRule"/>
</dbReference>
<dbReference type="FunFam" id="3.40.50.20:FF:000009">
    <property type="entry name" value="Glutathione synthetase"/>
    <property type="match status" value="1"/>
</dbReference>
<evidence type="ECO:0000256" key="5">
    <source>
        <dbReference type="ARBA" id="ARBA00022723"/>
    </source>
</evidence>
<dbReference type="GO" id="GO:0046872">
    <property type="term" value="F:metal ion binding"/>
    <property type="evidence" value="ECO:0007669"/>
    <property type="project" value="UniProtKB-KW"/>
</dbReference>
<dbReference type="GO" id="GO:0005524">
    <property type="term" value="F:ATP binding"/>
    <property type="evidence" value="ECO:0007669"/>
    <property type="project" value="UniProtKB-UniRule"/>
</dbReference>
<evidence type="ECO:0000256" key="4">
    <source>
        <dbReference type="ARBA" id="ARBA00022684"/>
    </source>
</evidence>
<keyword evidence="7 10" id="KW-0067">ATP-binding</keyword>
<dbReference type="InterPro" id="IPR016185">
    <property type="entry name" value="PreATP-grasp_dom_sf"/>
</dbReference>
<protein>
    <recommendedName>
        <fullName evidence="10">Glutathione synthetase</fullName>
        <ecNumber evidence="10">6.3.2.3</ecNumber>
    </recommendedName>
    <alternativeName>
        <fullName evidence="10">GSH synthetase</fullName>
        <shortName evidence="10">GSH-S</shortName>
        <shortName evidence="10">GSHase</shortName>
    </alternativeName>
    <alternativeName>
        <fullName evidence="10">Glutathione synthase</fullName>
    </alternativeName>
</protein>
<dbReference type="InterPro" id="IPR006284">
    <property type="entry name" value="Glut_synth_pro"/>
</dbReference>
<dbReference type="PROSITE" id="PS50975">
    <property type="entry name" value="ATP_GRASP"/>
    <property type="match status" value="1"/>
</dbReference>
<keyword evidence="13" id="KW-1185">Reference proteome</keyword>
<comment type="similarity">
    <text evidence="10">Belongs to the prokaryotic GSH synthase family.</text>
</comment>
<reference evidence="12 13" key="1">
    <citation type="submission" date="2016-06" db="EMBL/GenBank/DDBJ databases">
        <title>Complete genome sequence of a deep-branching marine Gamma Proteobacterium Woeseia oceani type strain XK5.</title>
        <authorList>
            <person name="Mu D."/>
            <person name="Du Z."/>
        </authorList>
    </citation>
    <scope>NUCLEOTIDE SEQUENCE [LARGE SCALE GENOMIC DNA]</scope>
    <source>
        <strain evidence="12 13">XK5</strain>
    </source>
</reference>
<proteinExistence type="inferred from homology"/>
<comment type="cofactor">
    <cofactor evidence="1">
        <name>Mn(2+)</name>
        <dbReference type="ChEBI" id="CHEBI:29035"/>
    </cofactor>
</comment>
<dbReference type="PANTHER" id="PTHR21621">
    <property type="entry name" value="RIBOSOMAL PROTEIN S6 MODIFICATION PROTEIN"/>
    <property type="match status" value="1"/>
</dbReference>
<dbReference type="OrthoDB" id="9785415at2"/>
<comment type="cofactor">
    <cofactor evidence="2">
        <name>Mg(2+)</name>
        <dbReference type="ChEBI" id="CHEBI:18420"/>
    </cofactor>
</comment>
<name>A0A193LCU7_9GAMM</name>
<dbReference type="InterPro" id="IPR011761">
    <property type="entry name" value="ATP-grasp"/>
</dbReference>
<keyword evidence="9" id="KW-0464">Manganese</keyword>
<evidence type="ECO:0000256" key="7">
    <source>
        <dbReference type="ARBA" id="ARBA00022840"/>
    </source>
</evidence>
<evidence type="ECO:0000256" key="6">
    <source>
        <dbReference type="ARBA" id="ARBA00022741"/>
    </source>
</evidence>
<evidence type="ECO:0000313" key="12">
    <source>
        <dbReference type="EMBL" id="ANO50360.1"/>
    </source>
</evidence>
<dbReference type="STRING" id="1548547.BA177_03240"/>
<keyword evidence="6 10" id="KW-0547">Nucleotide-binding</keyword>
<comment type="pathway">
    <text evidence="10">Sulfur metabolism; glutathione biosynthesis; glutathione from L-cysteine and L-glutamate: step 2/2.</text>
</comment>
<dbReference type="SUPFAM" id="SSF56059">
    <property type="entry name" value="Glutathione synthetase ATP-binding domain-like"/>
    <property type="match status" value="1"/>
</dbReference>
<keyword evidence="5" id="KW-0479">Metal-binding</keyword>
<evidence type="ECO:0000256" key="2">
    <source>
        <dbReference type="ARBA" id="ARBA00001946"/>
    </source>
</evidence>
<dbReference type="Gene3D" id="3.30.470.20">
    <property type="entry name" value="ATP-grasp fold, B domain"/>
    <property type="match status" value="1"/>
</dbReference>
<gene>
    <name evidence="10" type="primary">gshB</name>
    <name evidence="12" type="ORF">BA177_03240</name>
</gene>
<dbReference type="EC" id="6.3.2.3" evidence="10"/>
<dbReference type="GO" id="GO:0005737">
    <property type="term" value="C:cytoplasm"/>
    <property type="evidence" value="ECO:0007669"/>
    <property type="project" value="TreeGrafter"/>
</dbReference>
<dbReference type="PANTHER" id="PTHR21621:SF4">
    <property type="entry name" value="GLUTATHIONE SYNTHETASE"/>
    <property type="match status" value="1"/>
</dbReference>
<dbReference type="KEGG" id="woc:BA177_03240"/>
<dbReference type="InterPro" id="IPR004218">
    <property type="entry name" value="GSHS_ATP-bd"/>
</dbReference>
<evidence type="ECO:0000256" key="9">
    <source>
        <dbReference type="ARBA" id="ARBA00023211"/>
    </source>
</evidence>
<dbReference type="Pfam" id="PF02955">
    <property type="entry name" value="GSH-S_ATP"/>
    <property type="match status" value="1"/>
</dbReference>
<dbReference type="RefSeq" id="WP_068612775.1">
    <property type="nucleotide sequence ID" value="NZ_CP016268.1"/>
</dbReference>
<evidence type="ECO:0000256" key="10">
    <source>
        <dbReference type="HAMAP-Rule" id="MF_00162"/>
    </source>
</evidence>
<dbReference type="FunFam" id="3.30.1490.20:FF:000009">
    <property type="entry name" value="Glutathione synthetase"/>
    <property type="match status" value="1"/>
</dbReference>
<dbReference type="Gene3D" id="3.40.50.20">
    <property type="match status" value="1"/>
</dbReference>
<dbReference type="InterPro" id="IPR004215">
    <property type="entry name" value="GSHS_N"/>
</dbReference>
<keyword evidence="8" id="KW-0460">Magnesium</keyword>
<feature type="domain" description="ATP-grasp" evidence="11">
    <location>
        <begin position="126"/>
        <end position="311"/>
    </location>
</feature>
<comment type="catalytic activity">
    <reaction evidence="10">
        <text>gamma-L-glutamyl-L-cysteine + glycine + ATP = glutathione + ADP + phosphate + H(+)</text>
        <dbReference type="Rhea" id="RHEA:13557"/>
        <dbReference type="ChEBI" id="CHEBI:15378"/>
        <dbReference type="ChEBI" id="CHEBI:30616"/>
        <dbReference type="ChEBI" id="CHEBI:43474"/>
        <dbReference type="ChEBI" id="CHEBI:57305"/>
        <dbReference type="ChEBI" id="CHEBI:57925"/>
        <dbReference type="ChEBI" id="CHEBI:58173"/>
        <dbReference type="ChEBI" id="CHEBI:456216"/>
        <dbReference type="EC" id="6.3.2.3"/>
    </reaction>
</comment>
<dbReference type="Gene3D" id="3.30.1490.20">
    <property type="entry name" value="ATP-grasp fold, A domain"/>
    <property type="match status" value="1"/>
</dbReference>
<dbReference type="Pfam" id="PF02951">
    <property type="entry name" value="GSH-S_N"/>
    <property type="match status" value="1"/>
</dbReference>
<keyword evidence="3 10" id="KW-0436">Ligase</keyword>
<organism evidence="12 13">
    <name type="scientific">Woeseia oceani</name>
    <dbReference type="NCBI Taxonomy" id="1548547"/>
    <lineage>
        <taxon>Bacteria</taxon>
        <taxon>Pseudomonadati</taxon>
        <taxon>Pseudomonadota</taxon>
        <taxon>Gammaproteobacteria</taxon>
        <taxon>Woeseiales</taxon>
        <taxon>Woeseiaceae</taxon>
        <taxon>Woeseia</taxon>
    </lineage>
</organism>
<dbReference type="EMBL" id="CP016268">
    <property type="protein sequence ID" value="ANO50360.1"/>
    <property type="molecule type" value="Genomic_DNA"/>
</dbReference>
<evidence type="ECO:0000256" key="3">
    <source>
        <dbReference type="ARBA" id="ARBA00022598"/>
    </source>
</evidence>
<dbReference type="NCBIfam" id="NF003573">
    <property type="entry name" value="PRK05246.1"/>
    <property type="match status" value="1"/>
</dbReference>
<keyword evidence="4 10" id="KW-0317">Glutathione biosynthesis</keyword>